<dbReference type="AlphaFoldDB" id="A0A9P0NXQ8"/>
<comment type="caution">
    <text evidence="2">The sequence shown here is derived from an EMBL/GenBank/DDBJ whole genome shotgun (WGS) entry which is preliminary data.</text>
</comment>
<accession>A0A9P0NXQ8</accession>
<proteinExistence type="predicted"/>
<dbReference type="OrthoDB" id="6764834at2759"/>
<protein>
    <submittedName>
        <fullName evidence="2">Uncharacterized protein</fullName>
    </submittedName>
</protein>
<feature type="compositionally biased region" description="Basic and acidic residues" evidence="1">
    <location>
        <begin position="104"/>
        <end position="122"/>
    </location>
</feature>
<feature type="region of interest" description="Disordered" evidence="1">
    <location>
        <begin position="56"/>
        <end position="78"/>
    </location>
</feature>
<feature type="compositionally biased region" description="Basic and acidic residues" evidence="1">
    <location>
        <begin position="56"/>
        <end position="73"/>
    </location>
</feature>
<feature type="region of interest" description="Disordered" evidence="1">
    <location>
        <begin position="1"/>
        <end position="41"/>
    </location>
</feature>
<evidence type="ECO:0000256" key="1">
    <source>
        <dbReference type="SAM" id="MobiDB-lite"/>
    </source>
</evidence>
<keyword evidence="3" id="KW-1185">Reference proteome</keyword>
<reference evidence="2" key="1">
    <citation type="submission" date="2022-03" db="EMBL/GenBank/DDBJ databases">
        <authorList>
            <person name="Sayadi A."/>
        </authorList>
    </citation>
    <scope>NUCLEOTIDE SEQUENCE</scope>
</reference>
<organism evidence="2 3">
    <name type="scientific">Acanthoscelides obtectus</name>
    <name type="common">Bean weevil</name>
    <name type="synonym">Bruchus obtectus</name>
    <dbReference type="NCBI Taxonomy" id="200917"/>
    <lineage>
        <taxon>Eukaryota</taxon>
        <taxon>Metazoa</taxon>
        <taxon>Ecdysozoa</taxon>
        <taxon>Arthropoda</taxon>
        <taxon>Hexapoda</taxon>
        <taxon>Insecta</taxon>
        <taxon>Pterygota</taxon>
        <taxon>Neoptera</taxon>
        <taxon>Endopterygota</taxon>
        <taxon>Coleoptera</taxon>
        <taxon>Polyphaga</taxon>
        <taxon>Cucujiformia</taxon>
        <taxon>Chrysomeloidea</taxon>
        <taxon>Chrysomelidae</taxon>
        <taxon>Bruchinae</taxon>
        <taxon>Bruchini</taxon>
        <taxon>Acanthoscelides</taxon>
    </lineage>
</organism>
<sequence>MERKESGAPNIKPPGEADTDLTSVIAPPETMDDSHSQSSGLSSYSSLFAKLFAKSASKDGGKETVNAEKKESKVPSVPEALDEATDFTQESVIVKAFGKVASTKEKLEIPDDHSDIPEDRSSHPMLGEDSSVKSLK</sequence>
<evidence type="ECO:0000313" key="2">
    <source>
        <dbReference type="EMBL" id="CAH1963233.1"/>
    </source>
</evidence>
<dbReference type="Proteomes" id="UP001152888">
    <property type="component" value="Unassembled WGS sequence"/>
</dbReference>
<feature type="region of interest" description="Disordered" evidence="1">
    <location>
        <begin position="104"/>
        <end position="136"/>
    </location>
</feature>
<gene>
    <name evidence="2" type="ORF">ACAOBT_LOCUS5092</name>
</gene>
<evidence type="ECO:0000313" key="3">
    <source>
        <dbReference type="Proteomes" id="UP001152888"/>
    </source>
</evidence>
<name>A0A9P0NXQ8_ACAOB</name>
<dbReference type="EMBL" id="CAKOFQ010006706">
    <property type="protein sequence ID" value="CAH1963233.1"/>
    <property type="molecule type" value="Genomic_DNA"/>
</dbReference>